<dbReference type="Gene3D" id="3.20.20.30">
    <property type="entry name" value="Luciferase-like domain"/>
    <property type="match status" value="1"/>
</dbReference>
<sequence length="321" mass="35290">MTTIGFHASHEQIAPSQLLKDVVQAEQAGFDAAMCSDHFMPWSRRQGHSGFSLSWLGAALASTEFRIGSVNAPGQRYHPAVIAQATATLGEMFPGRYWVALGAGQAMNEHITGDRWPDLDTRRRRLEESADIIRRLHRGETVSHSGLVEVDTAYLYDRPTEPIPTYGTCITPDSGRRAAAWADGIITLNQPGGQHHEVRRAYREAGGTGPVMLQIHLSWAPSRSRAEEIAYDQWRSNVFGPPLDQDLPTPEHFDAAADEVGISSVLEAVWTSESPQQHIGWIAQAAADFDAVYLHHVGQDQAPWLETAAETILPAVTKELS</sequence>
<dbReference type="Pfam" id="PF00296">
    <property type="entry name" value="Bac_luciferase"/>
    <property type="match status" value="1"/>
</dbReference>
<name>A0A917AVS1_9MICC</name>
<dbReference type="InterPro" id="IPR019945">
    <property type="entry name" value="F420_G6P_DH-rel"/>
</dbReference>
<dbReference type="PANTHER" id="PTHR43244:SF1">
    <property type="entry name" value="5,10-METHYLENETETRAHYDROMETHANOPTERIN REDUCTASE"/>
    <property type="match status" value="1"/>
</dbReference>
<reference evidence="3" key="2">
    <citation type="submission" date="2020-09" db="EMBL/GenBank/DDBJ databases">
        <authorList>
            <person name="Sun Q."/>
            <person name="Zhou Y."/>
        </authorList>
    </citation>
    <scope>NUCLEOTIDE SEQUENCE</scope>
    <source>
        <strain evidence="3">CGMCC 1.15388</strain>
    </source>
</reference>
<evidence type="ECO:0000313" key="4">
    <source>
        <dbReference type="Proteomes" id="UP000633136"/>
    </source>
</evidence>
<dbReference type="EMBL" id="BMIS01000013">
    <property type="protein sequence ID" value="GGE76241.1"/>
    <property type="molecule type" value="Genomic_DNA"/>
</dbReference>
<dbReference type="InterPro" id="IPR011251">
    <property type="entry name" value="Luciferase-like_dom"/>
</dbReference>
<organism evidence="3 4">
    <name type="scientific">Nesterenkonia cremea</name>
    <dbReference type="NCBI Taxonomy" id="1882340"/>
    <lineage>
        <taxon>Bacteria</taxon>
        <taxon>Bacillati</taxon>
        <taxon>Actinomycetota</taxon>
        <taxon>Actinomycetes</taxon>
        <taxon>Micrococcales</taxon>
        <taxon>Micrococcaceae</taxon>
        <taxon>Nesterenkonia</taxon>
    </lineage>
</organism>
<dbReference type="CDD" id="cd01097">
    <property type="entry name" value="Tetrahydromethanopterin_reductase"/>
    <property type="match status" value="1"/>
</dbReference>
<protein>
    <submittedName>
        <fullName evidence="3">LLM class F420-dependent oxidoreductase</fullName>
    </submittedName>
</protein>
<dbReference type="RefSeq" id="WP_188686164.1">
    <property type="nucleotide sequence ID" value="NZ_BMIS01000013.1"/>
</dbReference>
<dbReference type="NCBIfam" id="TIGR03557">
    <property type="entry name" value="F420_G6P_family"/>
    <property type="match status" value="1"/>
</dbReference>
<dbReference type="Proteomes" id="UP000633136">
    <property type="component" value="Unassembled WGS sequence"/>
</dbReference>
<gene>
    <name evidence="3" type="ORF">GCM10011401_24500</name>
</gene>
<keyword evidence="1" id="KW-0560">Oxidoreductase</keyword>
<dbReference type="InterPro" id="IPR036661">
    <property type="entry name" value="Luciferase-like_sf"/>
</dbReference>
<keyword evidence="4" id="KW-1185">Reference proteome</keyword>
<evidence type="ECO:0000259" key="2">
    <source>
        <dbReference type="Pfam" id="PF00296"/>
    </source>
</evidence>
<dbReference type="NCBIfam" id="TIGR03885">
    <property type="entry name" value="flavin_revert"/>
    <property type="match status" value="1"/>
</dbReference>
<reference evidence="3" key="1">
    <citation type="journal article" date="2014" name="Int. J. Syst. Evol. Microbiol.">
        <title>Complete genome sequence of Corynebacterium casei LMG S-19264T (=DSM 44701T), isolated from a smear-ripened cheese.</title>
        <authorList>
            <consortium name="US DOE Joint Genome Institute (JGI-PGF)"/>
            <person name="Walter F."/>
            <person name="Albersmeier A."/>
            <person name="Kalinowski J."/>
            <person name="Ruckert C."/>
        </authorList>
    </citation>
    <scope>NUCLEOTIDE SEQUENCE</scope>
    <source>
        <strain evidence="3">CGMCC 1.15388</strain>
    </source>
</reference>
<evidence type="ECO:0000313" key="3">
    <source>
        <dbReference type="EMBL" id="GGE76241.1"/>
    </source>
</evidence>
<dbReference type="InterPro" id="IPR050564">
    <property type="entry name" value="F420-G6PD/mer"/>
</dbReference>
<dbReference type="SUPFAM" id="SSF51679">
    <property type="entry name" value="Bacterial luciferase-like"/>
    <property type="match status" value="1"/>
</dbReference>
<proteinExistence type="predicted"/>
<dbReference type="InterPro" id="IPR023907">
    <property type="entry name" value="Non-F420_Flavin_OxRdtase"/>
</dbReference>
<feature type="domain" description="Luciferase-like" evidence="2">
    <location>
        <begin position="9"/>
        <end position="285"/>
    </location>
</feature>
<evidence type="ECO:0000256" key="1">
    <source>
        <dbReference type="ARBA" id="ARBA00023002"/>
    </source>
</evidence>
<comment type="caution">
    <text evidence="3">The sequence shown here is derived from an EMBL/GenBank/DDBJ whole genome shotgun (WGS) entry which is preliminary data.</text>
</comment>
<dbReference type="AlphaFoldDB" id="A0A917AVS1"/>
<dbReference type="GO" id="GO:0016705">
    <property type="term" value="F:oxidoreductase activity, acting on paired donors, with incorporation or reduction of molecular oxygen"/>
    <property type="evidence" value="ECO:0007669"/>
    <property type="project" value="InterPro"/>
</dbReference>
<accession>A0A917AVS1</accession>
<dbReference type="PANTHER" id="PTHR43244">
    <property type="match status" value="1"/>
</dbReference>